<evidence type="ECO:0008006" key="4">
    <source>
        <dbReference type="Google" id="ProtNLM"/>
    </source>
</evidence>
<proteinExistence type="predicted"/>
<protein>
    <recommendedName>
        <fullName evidence="4">Cytidyltransferase-like domain-containing protein</fullName>
    </recommendedName>
</protein>
<feature type="compositionally biased region" description="Basic and acidic residues" evidence="1">
    <location>
        <begin position="56"/>
        <end position="67"/>
    </location>
</feature>
<dbReference type="InterPro" id="IPR014729">
    <property type="entry name" value="Rossmann-like_a/b/a_fold"/>
</dbReference>
<sequence length="316" mass="36011">MKVLRFFGLQRDSDPKRTPSPNAIKQEQPSNTNDVVIQNRHPGSRSASQLASSKEPNGEPKLESKEETMSALLDQYIRQAYPFPKANNSVPIFQPSPFSNPPTLIKGQVNRILTYRGMFNPPHQGHKQVLCHAFYRSKDHFNLVAAIVVPVCDKGLENKIRRKKEANPIILSQDQRRALWKDPSLVGGWHWVYPGHSEDQWSFESRLWDATSRDGYMIEYVRLCGPDNVGGIVRPWWRPKHLVICGASERAHFIDKSTAGFSNIVGCSGWTEIPMDRSYLDPLRAFTHDGSQEYAYAKLKMLYPQEPDRGPIEQGK</sequence>
<organism evidence="2 3">
    <name type="scientific">Zopfia rhizophila CBS 207.26</name>
    <dbReference type="NCBI Taxonomy" id="1314779"/>
    <lineage>
        <taxon>Eukaryota</taxon>
        <taxon>Fungi</taxon>
        <taxon>Dikarya</taxon>
        <taxon>Ascomycota</taxon>
        <taxon>Pezizomycotina</taxon>
        <taxon>Dothideomycetes</taxon>
        <taxon>Dothideomycetes incertae sedis</taxon>
        <taxon>Zopfiaceae</taxon>
        <taxon>Zopfia</taxon>
    </lineage>
</organism>
<evidence type="ECO:0000313" key="3">
    <source>
        <dbReference type="Proteomes" id="UP000800200"/>
    </source>
</evidence>
<evidence type="ECO:0000313" key="2">
    <source>
        <dbReference type="EMBL" id="KAF2182893.1"/>
    </source>
</evidence>
<feature type="compositionally biased region" description="Polar residues" evidence="1">
    <location>
        <begin position="19"/>
        <end position="36"/>
    </location>
</feature>
<dbReference type="OrthoDB" id="3558741at2759"/>
<dbReference type="SUPFAM" id="SSF52374">
    <property type="entry name" value="Nucleotidylyl transferase"/>
    <property type="match status" value="1"/>
</dbReference>
<accession>A0A6A6DV28</accession>
<dbReference type="Gene3D" id="3.40.50.620">
    <property type="entry name" value="HUPs"/>
    <property type="match status" value="1"/>
</dbReference>
<feature type="region of interest" description="Disordered" evidence="1">
    <location>
        <begin position="1"/>
        <end position="67"/>
    </location>
</feature>
<dbReference type="AlphaFoldDB" id="A0A6A6DV28"/>
<gene>
    <name evidence="2" type="ORF">K469DRAFT_752002</name>
</gene>
<reference evidence="2" key="1">
    <citation type="journal article" date="2020" name="Stud. Mycol.">
        <title>101 Dothideomycetes genomes: a test case for predicting lifestyles and emergence of pathogens.</title>
        <authorList>
            <person name="Haridas S."/>
            <person name="Albert R."/>
            <person name="Binder M."/>
            <person name="Bloem J."/>
            <person name="Labutti K."/>
            <person name="Salamov A."/>
            <person name="Andreopoulos B."/>
            <person name="Baker S."/>
            <person name="Barry K."/>
            <person name="Bills G."/>
            <person name="Bluhm B."/>
            <person name="Cannon C."/>
            <person name="Castanera R."/>
            <person name="Culley D."/>
            <person name="Daum C."/>
            <person name="Ezra D."/>
            <person name="Gonzalez J."/>
            <person name="Henrissat B."/>
            <person name="Kuo A."/>
            <person name="Liang C."/>
            <person name="Lipzen A."/>
            <person name="Lutzoni F."/>
            <person name="Magnuson J."/>
            <person name="Mondo S."/>
            <person name="Nolan M."/>
            <person name="Ohm R."/>
            <person name="Pangilinan J."/>
            <person name="Park H.-J."/>
            <person name="Ramirez L."/>
            <person name="Alfaro M."/>
            <person name="Sun H."/>
            <person name="Tritt A."/>
            <person name="Yoshinaga Y."/>
            <person name="Zwiers L.-H."/>
            <person name="Turgeon B."/>
            <person name="Goodwin S."/>
            <person name="Spatafora J."/>
            <person name="Crous P."/>
            <person name="Grigoriev I."/>
        </authorList>
    </citation>
    <scope>NUCLEOTIDE SEQUENCE</scope>
    <source>
        <strain evidence="2">CBS 207.26</strain>
    </source>
</reference>
<name>A0A6A6DV28_9PEZI</name>
<dbReference type="EMBL" id="ML994646">
    <property type="protein sequence ID" value="KAF2182893.1"/>
    <property type="molecule type" value="Genomic_DNA"/>
</dbReference>
<evidence type="ECO:0000256" key="1">
    <source>
        <dbReference type="SAM" id="MobiDB-lite"/>
    </source>
</evidence>
<keyword evidence="3" id="KW-1185">Reference proteome</keyword>
<feature type="compositionally biased region" description="Polar residues" evidence="1">
    <location>
        <begin position="45"/>
        <end position="55"/>
    </location>
</feature>
<dbReference type="Proteomes" id="UP000800200">
    <property type="component" value="Unassembled WGS sequence"/>
</dbReference>